<dbReference type="PROSITE" id="PS50005">
    <property type="entry name" value="TPR"/>
    <property type="match status" value="1"/>
</dbReference>
<keyword evidence="1" id="KW-0802">TPR repeat</keyword>
<dbReference type="InterPro" id="IPR011990">
    <property type="entry name" value="TPR-like_helical_dom_sf"/>
</dbReference>
<dbReference type="InterPro" id="IPR019734">
    <property type="entry name" value="TPR_rpt"/>
</dbReference>
<proteinExistence type="predicted"/>
<dbReference type="EMBL" id="SEYY01018947">
    <property type="protein sequence ID" value="KAB7498837.1"/>
    <property type="molecule type" value="Genomic_DNA"/>
</dbReference>
<dbReference type="Proteomes" id="UP000326759">
    <property type="component" value="Unassembled WGS sequence"/>
</dbReference>
<dbReference type="InterPro" id="IPR052384">
    <property type="entry name" value="TMTC_O-mannosyltransferase"/>
</dbReference>
<accession>A0A5N5SXW1</accession>
<dbReference type="Pfam" id="PF13414">
    <property type="entry name" value="TPR_11"/>
    <property type="match status" value="1"/>
</dbReference>
<organism evidence="2 3">
    <name type="scientific">Armadillidium nasatum</name>
    <dbReference type="NCBI Taxonomy" id="96803"/>
    <lineage>
        <taxon>Eukaryota</taxon>
        <taxon>Metazoa</taxon>
        <taxon>Ecdysozoa</taxon>
        <taxon>Arthropoda</taxon>
        <taxon>Crustacea</taxon>
        <taxon>Multicrustacea</taxon>
        <taxon>Malacostraca</taxon>
        <taxon>Eumalacostraca</taxon>
        <taxon>Peracarida</taxon>
        <taxon>Isopoda</taxon>
        <taxon>Oniscidea</taxon>
        <taxon>Crinocheta</taxon>
        <taxon>Armadillidiidae</taxon>
        <taxon>Armadillidium</taxon>
    </lineage>
</organism>
<dbReference type="AlphaFoldDB" id="A0A5N5SXW1"/>
<dbReference type="GO" id="GO:0005789">
    <property type="term" value="C:endoplasmic reticulum membrane"/>
    <property type="evidence" value="ECO:0007669"/>
    <property type="project" value="TreeGrafter"/>
</dbReference>
<dbReference type="Gene3D" id="1.25.40.10">
    <property type="entry name" value="Tetratricopeptide repeat domain"/>
    <property type="match status" value="2"/>
</dbReference>
<gene>
    <name evidence="2" type="ORF">Anas_08406</name>
</gene>
<evidence type="ECO:0000313" key="3">
    <source>
        <dbReference type="Proteomes" id="UP000326759"/>
    </source>
</evidence>
<name>A0A5N5SXW1_9CRUS</name>
<dbReference type="GO" id="GO:0000030">
    <property type="term" value="F:mannosyltransferase activity"/>
    <property type="evidence" value="ECO:0007669"/>
    <property type="project" value="TreeGrafter"/>
</dbReference>
<dbReference type="Pfam" id="PF13432">
    <property type="entry name" value="TPR_16"/>
    <property type="match status" value="1"/>
</dbReference>
<dbReference type="GO" id="GO:0035269">
    <property type="term" value="P:protein O-linked glycosylation via mannose"/>
    <property type="evidence" value="ECO:0007669"/>
    <property type="project" value="TreeGrafter"/>
</dbReference>
<dbReference type="PANTHER" id="PTHR44216">
    <property type="entry name" value="PROTEIN O-MANNOSYL-TRANSFERASE TMTC2"/>
    <property type="match status" value="1"/>
</dbReference>
<dbReference type="SUPFAM" id="SSF81901">
    <property type="entry name" value="HCP-like"/>
    <property type="match status" value="1"/>
</dbReference>
<sequence length="246" mass="28132">MFLVIIASYLKLAQVRLQQRHYPVSEALLRDVLKSSPNNRQALYHLSLLFATTNRSYESIQTATKAASGCSTPRDFCAFLHAHLADLLHTNAMLELAVQNYRKALDLEPSLLKAHLNLGAIYHTQVRHLLTCEAYVAAYIQQVNCLQTHPLIAAIRCSNTSNYSHAWEHYSEALKLEPSNAILLENIYKLQRVFKISSESALEDFKVVLEFLKTLMSHVDPDVSFRYSLIFILIFSIFEYADSEYF</sequence>
<feature type="repeat" description="TPR" evidence="1">
    <location>
        <begin position="78"/>
        <end position="111"/>
    </location>
</feature>
<comment type="caution">
    <text evidence="2">The sequence shown here is derived from an EMBL/GenBank/DDBJ whole genome shotgun (WGS) entry which is preliminary data.</text>
</comment>
<dbReference type="PANTHER" id="PTHR44216:SF3">
    <property type="entry name" value="PROTEIN O-MANNOSYL-TRANSFERASE TMTC2"/>
    <property type="match status" value="1"/>
</dbReference>
<dbReference type="OrthoDB" id="10032188at2759"/>
<protein>
    <submittedName>
        <fullName evidence="2">Uncharacterized protein</fullName>
    </submittedName>
</protein>
<evidence type="ECO:0000313" key="2">
    <source>
        <dbReference type="EMBL" id="KAB7498837.1"/>
    </source>
</evidence>
<reference evidence="2 3" key="1">
    <citation type="journal article" date="2019" name="PLoS Biol.">
        <title>Sex chromosomes control vertical transmission of feminizing Wolbachia symbionts in an isopod.</title>
        <authorList>
            <person name="Becking T."/>
            <person name="Chebbi M.A."/>
            <person name="Giraud I."/>
            <person name="Moumen B."/>
            <person name="Laverre T."/>
            <person name="Caubet Y."/>
            <person name="Peccoud J."/>
            <person name="Gilbert C."/>
            <person name="Cordaux R."/>
        </authorList>
    </citation>
    <scope>NUCLEOTIDE SEQUENCE [LARGE SCALE GENOMIC DNA]</scope>
    <source>
        <strain evidence="2">ANa2</strain>
        <tissue evidence="2">Whole body excluding digestive tract and cuticle</tissue>
    </source>
</reference>
<evidence type="ECO:0000256" key="1">
    <source>
        <dbReference type="PROSITE-ProRule" id="PRU00339"/>
    </source>
</evidence>
<keyword evidence="3" id="KW-1185">Reference proteome</keyword>